<dbReference type="AlphaFoldDB" id="A0A9W8HXH8"/>
<evidence type="ECO:0000256" key="1">
    <source>
        <dbReference type="SAM" id="MobiDB-lite"/>
    </source>
</evidence>
<gene>
    <name evidence="2" type="ORF">H4R20_001187</name>
</gene>
<name>A0A9W8HXH8_9FUNG</name>
<keyword evidence="3" id="KW-1185">Reference proteome</keyword>
<dbReference type="Proteomes" id="UP001140094">
    <property type="component" value="Unassembled WGS sequence"/>
</dbReference>
<feature type="compositionally biased region" description="Basic and acidic residues" evidence="1">
    <location>
        <begin position="23"/>
        <end position="58"/>
    </location>
</feature>
<feature type="compositionally biased region" description="Low complexity" evidence="1">
    <location>
        <begin position="137"/>
        <end position="147"/>
    </location>
</feature>
<feature type="compositionally biased region" description="Basic and acidic residues" evidence="1">
    <location>
        <begin position="98"/>
        <end position="122"/>
    </location>
</feature>
<comment type="caution">
    <text evidence="2">The sequence shown here is derived from an EMBL/GenBank/DDBJ whole genome shotgun (WGS) entry which is preliminary data.</text>
</comment>
<evidence type="ECO:0000313" key="2">
    <source>
        <dbReference type="EMBL" id="KAJ2807677.1"/>
    </source>
</evidence>
<dbReference type="OrthoDB" id="5591292at2759"/>
<feature type="region of interest" description="Disordered" evidence="1">
    <location>
        <begin position="1"/>
        <end position="66"/>
    </location>
</feature>
<sequence length="147" mass="16553">MSGIASKATAWTKEKYGQATGNKDMEAEGHNEYTKQVGEEQLQKDQAKREQELEKAKNDPNVQLADNSMTQTKHGLQQAISAIEEKIAQWTGYASKAESAHEDKARAAGELKLAQDEREKLQKQLQAKQAEEREQAQKQQAQEQQNQ</sequence>
<accession>A0A9W8HXH8</accession>
<reference evidence="2" key="1">
    <citation type="submission" date="2022-07" db="EMBL/GenBank/DDBJ databases">
        <title>Phylogenomic reconstructions and comparative analyses of Kickxellomycotina fungi.</title>
        <authorList>
            <person name="Reynolds N.K."/>
            <person name="Stajich J.E."/>
            <person name="Barry K."/>
            <person name="Grigoriev I.V."/>
            <person name="Crous P."/>
            <person name="Smith M.E."/>
        </authorList>
    </citation>
    <scope>NUCLEOTIDE SEQUENCE</scope>
    <source>
        <strain evidence="2">NRRL 1565</strain>
    </source>
</reference>
<evidence type="ECO:0000313" key="3">
    <source>
        <dbReference type="Proteomes" id="UP001140094"/>
    </source>
</evidence>
<organism evidence="2 3">
    <name type="scientific">Coemansia guatemalensis</name>
    <dbReference type="NCBI Taxonomy" id="2761395"/>
    <lineage>
        <taxon>Eukaryota</taxon>
        <taxon>Fungi</taxon>
        <taxon>Fungi incertae sedis</taxon>
        <taxon>Zoopagomycota</taxon>
        <taxon>Kickxellomycotina</taxon>
        <taxon>Kickxellomycetes</taxon>
        <taxon>Kickxellales</taxon>
        <taxon>Kickxellaceae</taxon>
        <taxon>Coemansia</taxon>
    </lineage>
</organism>
<proteinExistence type="predicted"/>
<dbReference type="EMBL" id="JANBUO010000092">
    <property type="protein sequence ID" value="KAJ2807677.1"/>
    <property type="molecule type" value="Genomic_DNA"/>
</dbReference>
<protein>
    <submittedName>
        <fullName evidence="2">Uncharacterized protein</fullName>
    </submittedName>
</protein>
<feature type="region of interest" description="Disordered" evidence="1">
    <location>
        <begin position="94"/>
        <end position="147"/>
    </location>
</feature>